<dbReference type="EnsemblMetazoa" id="PPA25711.1">
    <property type="protein sequence ID" value="PPA25711.1"/>
    <property type="gene ID" value="WBGene00115265"/>
</dbReference>
<feature type="compositionally biased region" description="Basic and acidic residues" evidence="1">
    <location>
        <begin position="28"/>
        <end position="42"/>
    </location>
</feature>
<accession>A0A8R1UHF0</accession>
<gene>
    <name evidence="2" type="primary">WBGene00115265</name>
</gene>
<dbReference type="Proteomes" id="UP000005239">
    <property type="component" value="Unassembled WGS sequence"/>
</dbReference>
<accession>A0A2A6BIT8</accession>
<name>A0A2A6BIT8_PRIPA</name>
<reference evidence="2" key="2">
    <citation type="submission" date="2022-06" db="UniProtKB">
        <authorList>
            <consortium name="EnsemblMetazoa"/>
        </authorList>
    </citation>
    <scope>IDENTIFICATION</scope>
    <source>
        <strain evidence="2">PS312</strain>
    </source>
</reference>
<feature type="region of interest" description="Disordered" evidence="1">
    <location>
        <begin position="1"/>
        <end position="42"/>
    </location>
</feature>
<evidence type="ECO:0000256" key="1">
    <source>
        <dbReference type="SAM" id="MobiDB-lite"/>
    </source>
</evidence>
<keyword evidence="3" id="KW-1185">Reference proteome</keyword>
<evidence type="ECO:0000313" key="2">
    <source>
        <dbReference type="EnsemblMetazoa" id="PPA25711.1"/>
    </source>
</evidence>
<protein>
    <submittedName>
        <fullName evidence="2">Uncharacterized protein</fullName>
    </submittedName>
</protein>
<evidence type="ECO:0000313" key="3">
    <source>
        <dbReference type="Proteomes" id="UP000005239"/>
    </source>
</evidence>
<dbReference type="AlphaFoldDB" id="A0A2A6BIT8"/>
<reference evidence="3" key="1">
    <citation type="journal article" date="2008" name="Nat. Genet.">
        <title>The Pristionchus pacificus genome provides a unique perspective on nematode lifestyle and parasitism.</title>
        <authorList>
            <person name="Dieterich C."/>
            <person name="Clifton S.W."/>
            <person name="Schuster L.N."/>
            <person name="Chinwalla A."/>
            <person name="Delehaunty K."/>
            <person name="Dinkelacker I."/>
            <person name="Fulton L."/>
            <person name="Fulton R."/>
            <person name="Godfrey J."/>
            <person name="Minx P."/>
            <person name="Mitreva M."/>
            <person name="Roeseler W."/>
            <person name="Tian H."/>
            <person name="Witte H."/>
            <person name="Yang S.P."/>
            <person name="Wilson R.K."/>
            <person name="Sommer R.J."/>
        </authorList>
    </citation>
    <scope>NUCLEOTIDE SEQUENCE [LARGE SCALE GENOMIC DNA]</scope>
    <source>
        <strain evidence="3">PS312</strain>
    </source>
</reference>
<sequence>MFGRESKASGGRRRVQRSDNVTSLRQALQEKESWRKKQRRDNREEVVFRINPRYDVNEMPDATHNDALPTAPFHSRSSLSDNPDFAQIHKFKRTEQALKWQAGVFLDANNDYGYIGALVALRAQECARLKLEAEAYDPFERDPAVIQRRWKAIAAKEKEKDHIMSVFDEMDKPIECE</sequence>
<organism evidence="2 3">
    <name type="scientific">Pristionchus pacificus</name>
    <name type="common">Parasitic nematode worm</name>
    <dbReference type="NCBI Taxonomy" id="54126"/>
    <lineage>
        <taxon>Eukaryota</taxon>
        <taxon>Metazoa</taxon>
        <taxon>Ecdysozoa</taxon>
        <taxon>Nematoda</taxon>
        <taxon>Chromadorea</taxon>
        <taxon>Rhabditida</taxon>
        <taxon>Rhabditina</taxon>
        <taxon>Diplogasteromorpha</taxon>
        <taxon>Diplogasteroidea</taxon>
        <taxon>Neodiplogasteridae</taxon>
        <taxon>Pristionchus</taxon>
    </lineage>
</organism>
<proteinExistence type="predicted"/>